<dbReference type="PANTHER" id="PTHR44272:SF2">
    <property type="entry name" value="CHAPERONE PROTEIN DNAJ 16"/>
    <property type="match status" value="1"/>
</dbReference>
<evidence type="ECO:0000313" key="7">
    <source>
        <dbReference type="EMBL" id="CAH8312977.1"/>
    </source>
</evidence>
<dbReference type="InterPro" id="IPR018253">
    <property type="entry name" value="DnaJ_domain_CS"/>
</dbReference>
<dbReference type="Gene3D" id="1.10.287.110">
    <property type="entry name" value="DnaJ domain"/>
    <property type="match status" value="1"/>
</dbReference>
<dbReference type="Pfam" id="PF00226">
    <property type="entry name" value="DnaJ"/>
    <property type="match status" value="1"/>
</dbReference>
<dbReference type="FunFam" id="1.10.287.110:FF:000097">
    <property type="entry name" value="Chaperone protein dnaJ 16"/>
    <property type="match status" value="1"/>
</dbReference>
<evidence type="ECO:0000256" key="5">
    <source>
        <dbReference type="SAM" id="MobiDB-lite"/>
    </source>
</evidence>
<evidence type="ECO:0000313" key="8">
    <source>
        <dbReference type="Proteomes" id="UP001642260"/>
    </source>
</evidence>
<evidence type="ECO:0000259" key="6">
    <source>
        <dbReference type="PROSITE" id="PS50076"/>
    </source>
</evidence>
<dbReference type="CDD" id="cd06257">
    <property type="entry name" value="DnaJ"/>
    <property type="match status" value="1"/>
</dbReference>
<keyword evidence="2" id="KW-0175">Coiled coil</keyword>
<comment type="caution">
    <text evidence="7">The sequence shown here is derived from an EMBL/GenBank/DDBJ whole genome shotgun (WGS) entry which is preliminary data.</text>
</comment>
<accession>A0ABC8J420</accession>
<dbReference type="AlphaFoldDB" id="A0ABC8J420"/>
<dbReference type="InterPro" id="IPR052812">
    <property type="entry name" value="Plant_DnaJ_domain"/>
</dbReference>
<reference evidence="7 8" key="1">
    <citation type="submission" date="2022-03" db="EMBL/GenBank/DDBJ databases">
        <authorList>
            <person name="Macdonald S."/>
            <person name="Ahmed S."/>
            <person name="Newling K."/>
        </authorList>
    </citation>
    <scope>NUCLEOTIDE SEQUENCE [LARGE SCALE GENOMIC DNA]</scope>
</reference>
<dbReference type="InterPro" id="IPR001623">
    <property type="entry name" value="DnaJ_domain"/>
</dbReference>
<feature type="domain" description="J" evidence="6">
    <location>
        <begin position="15"/>
        <end position="80"/>
    </location>
</feature>
<evidence type="ECO:0000256" key="2">
    <source>
        <dbReference type="ARBA" id="ARBA00023054"/>
    </source>
</evidence>
<comment type="subcellular location">
    <subcellularLocation>
        <location evidence="1">Membrane</location>
    </subcellularLocation>
</comment>
<dbReference type="InterPro" id="IPR036869">
    <property type="entry name" value="J_dom_sf"/>
</dbReference>
<dbReference type="Proteomes" id="UP001642260">
    <property type="component" value="Unassembled WGS sequence"/>
</dbReference>
<gene>
    <name evidence="7" type="ORF">ERUC_LOCUS6401</name>
</gene>
<evidence type="ECO:0000256" key="3">
    <source>
        <dbReference type="ARBA" id="ARBA00023136"/>
    </source>
</evidence>
<proteinExistence type="predicted"/>
<name>A0ABC8J420_ERUVS</name>
<keyword evidence="3" id="KW-0472">Membrane</keyword>
<sequence>MAANRSKSEKQLRRDPYEVLGVLKNSTDQEIKSAYRKLALKYHPDKTANDPVAGDMFKEVTFSYNILSDPEKRRQYDTAGFEAVEAEGQELELDLSSLGAVNTVFAALFSKLGVPIKTSVSATILEEALNGRVSVDPLLLGQAVTKKVEKQCAHFYAVTVTEEEVSSGLVCRVESSSKSKFKLLYFDQEANSGLSLALQEDSRRTGKITSAGMYFLGFPVYRLDHTNNSMAQAKDPETAFFKKLDGFQQCELTELKAGTHVFAVYGDNFFKSVNYTIQVLCAASYSQEKEDLRSVEAQILTKRAELAKFETEYREVLVQFTDMTSRYAHEMQSIDELLKQRNEIHSAYTTAPVIKRSSSKNRLNRLRRGSFKKAAAEAPAPAEPEEEDEEEEEESSREINKKPSACDKSETLKKKSRWYKLHLKLDKKKPC</sequence>
<evidence type="ECO:0000256" key="4">
    <source>
        <dbReference type="ARBA" id="ARBA00023186"/>
    </source>
</evidence>
<evidence type="ECO:0000256" key="1">
    <source>
        <dbReference type="ARBA" id="ARBA00004370"/>
    </source>
</evidence>
<feature type="compositionally biased region" description="Basic and acidic residues" evidence="5">
    <location>
        <begin position="396"/>
        <end position="411"/>
    </location>
</feature>
<dbReference type="PANTHER" id="PTHR44272">
    <property type="entry name" value="DNAJ DOMAIN (PROKARYOTIC HEAT SHOCK PROTEIN)"/>
    <property type="match status" value="1"/>
</dbReference>
<dbReference type="PRINTS" id="PR00625">
    <property type="entry name" value="JDOMAIN"/>
</dbReference>
<dbReference type="SUPFAM" id="SSF46565">
    <property type="entry name" value="Chaperone J-domain"/>
    <property type="match status" value="1"/>
</dbReference>
<dbReference type="EMBL" id="CAKOAT010075600">
    <property type="protein sequence ID" value="CAH8312977.1"/>
    <property type="molecule type" value="Genomic_DNA"/>
</dbReference>
<dbReference type="PROSITE" id="PS00636">
    <property type="entry name" value="DNAJ_1"/>
    <property type="match status" value="1"/>
</dbReference>
<keyword evidence="4" id="KW-0143">Chaperone</keyword>
<feature type="compositionally biased region" description="Acidic residues" evidence="5">
    <location>
        <begin position="383"/>
        <end position="395"/>
    </location>
</feature>
<protein>
    <recommendedName>
        <fullName evidence="6">J domain-containing protein</fullName>
    </recommendedName>
</protein>
<feature type="region of interest" description="Disordered" evidence="5">
    <location>
        <begin position="365"/>
        <end position="411"/>
    </location>
</feature>
<keyword evidence="8" id="KW-1185">Reference proteome</keyword>
<dbReference type="PROSITE" id="PS50076">
    <property type="entry name" value="DNAJ_2"/>
    <property type="match status" value="1"/>
</dbReference>
<dbReference type="SMART" id="SM00271">
    <property type="entry name" value="DnaJ"/>
    <property type="match status" value="1"/>
</dbReference>
<dbReference type="GO" id="GO:0016020">
    <property type="term" value="C:membrane"/>
    <property type="evidence" value="ECO:0007669"/>
    <property type="project" value="UniProtKB-SubCell"/>
</dbReference>
<organism evidence="7 8">
    <name type="scientific">Eruca vesicaria subsp. sativa</name>
    <name type="common">Garden rocket</name>
    <name type="synonym">Eruca sativa</name>
    <dbReference type="NCBI Taxonomy" id="29727"/>
    <lineage>
        <taxon>Eukaryota</taxon>
        <taxon>Viridiplantae</taxon>
        <taxon>Streptophyta</taxon>
        <taxon>Embryophyta</taxon>
        <taxon>Tracheophyta</taxon>
        <taxon>Spermatophyta</taxon>
        <taxon>Magnoliopsida</taxon>
        <taxon>eudicotyledons</taxon>
        <taxon>Gunneridae</taxon>
        <taxon>Pentapetalae</taxon>
        <taxon>rosids</taxon>
        <taxon>malvids</taxon>
        <taxon>Brassicales</taxon>
        <taxon>Brassicaceae</taxon>
        <taxon>Brassiceae</taxon>
        <taxon>Eruca</taxon>
    </lineage>
</organism>